<keyword evidence="3" id="KW-1185">Reference proteome</keyword>
<dbReference type="NCBIfam" id="TIGR01537">
    <property type="entry name" value="portal_HK97"/>
    <property type="match status" value="1"/>
</dbReference>
<evidence type="ECO:0000256" key="1">
    <source>
        <dbReference type="SAM" id="MobiDB-lite"/>
    </source>
</evidence>
<proteinExistence type="predicted"/>
<organism evidence="2 3">
    <name type="scientific">Nitrospina watsonii</name>
    <dbReference type="NCBI Taxonomy" id="1323948"/>
    <lineage>
        <taxon>Bacteria</taxon>
        <taxon>Pseudomonadati</taxon>
        <taxon>Nitrospinota/Tectimicrobiota group</taxon>
        <taxon>Nitrospinota</taxon>
        <taxon>Nitrospinia</taxon>
        <taxon>Nitrospinales</taxon>
        <taxon>Nitrospinaceae</taxon>
        <taxon>Nitrospina</taxon>
    </lineage>
</organism>
<dbReference type="RefSeq" id="WP_282012557.1">
    <property type="nucleotide sequence ID" value="NZ_OX336137.1"/>
</dbReference>
<reference evidence="2 3" key="1">
    <citation type="submission" date="2022-09" db="EMBL/GenBank/DDBJ databases">
        <authorList>
            <person name="Kop L."/>
        </authorList>
    </citation>
    <scope>NUCLEOTIDE SEQUENCE [LARGE SCALE GENOMIC DNA]</scope>
    <source>
        <strain evidence="2 3">347</strain>
    </source>
</reference>
<name>A0ABN8W473_9BACT</name>
<feature type="compositionally biased region" description="Basic and acidic residues" evidence="1">
    <location>
        <begin position="399"/>
        <end position="415"/>
    </location>
</feature>
<dbReference type="InterPro" id="IPR006944">
    <property type="entry name" value="Phage/GTA_portal"/>
</dbReference>
<dbReference type="Proteomes" id="UP001157733">
    <property type="component" value="Chromosome"/>
</dbReference>
<gene>
    <name evidence="2" type="ORF">NSPWAT_2891</name>
</gene>
<feature type="region of interest" description="Disordered" evidence="1">
    <location>
        <begin position="395"/>
        <end position="415"/>
    </location>
</feature>
<protein>
    <submittedName>
        <fullName evidence="2">Phage portal protein</fullName>
    </submittedName>
</protein>
<sequence>MNITDWFQRKVSATTRALTLLMPLRPGSGLRGSYESLAREGYMQNSVVHACVKEIAEAAAGVPWSLYQRKADGDLEEVSAHPLLKLFDRPNPFQGKFELIERCVAHLYLSGNAYVEAVGPESRAAHAKTPPTELYALRPDRITILPDPTRFIRGYEYTVGGQTVRFAPEQVLHLKLFHPLDDWYGLSPVQVAALSVDKMNASDKWNAALLQNSAVPSGALVSKKRLTDEQYTRLKDEMRDQVQGIANARTPLLLEEDIEWKEIGLSPRDMDWIDGLRFSALQIAQIYNVPPELIGLQPATYSNRREARKALYTEVVLPVLARLRDAFNNWLLPRFGETLFLDYDADRIEALSEDRDSLWRRAVQSHFLTLNEKREMVGYDAVPDGNRVFLPQNLAALDDTAKSPPSDDRDPPTVH</sequence>
<dbReference type="Pfam" id="PF04860">
    <property type="entry name" value="Phage_portal"/>
    <property type="match status" value="1"/>
</dbReference>
<accession>A0ABN8W473</accession>
<dbReference type="EMBL" id="OX336137">
    <property type="protein sequence ID" value="CAI2719747.1"/>
    <property type="molecule type" value="Genomic_DNA"/>
</dbReference>
<evidence type="ECO:0000313" key="3">
    <source>
        <dbReference type="Proteomes" id="UP001157733"/>
    </source>
</evidence>
<dbReference type="InterPro" id="IPR006427">
    <property type="entry name" value="Portal_HK97"/>
</dbReference>
<evidence type="ECO:0000313" key="2">
    <source>
        <dbReference type="EMBL" id="CAI2719747.1"/>
    </source>
</evidence>